<sequence>MHANGRSTTVKAKVVDECDSTMGCDLVHDSQLPCPHNIVDGSPAVWKALGVKESYWVKCRYSGLMPN</sequence>
<protein>
    <submittedName>
        <fullName evidence="4">Uncharacterized protein</fullName>
    </submittedName>
</protein>
<dbReference type="AlphaFoldDB" id="A0A2P6P969"/>
<keyword evidence="2" id="KW-0964">Secreted</keyword>
<evidence type="ECO:0000313" key="4">
    <source>
        <dbReference type="EMBL" id="PRQ18483.1"/>
    </source>
</evidence>
<evidence type="ECO:0000256" key="1">
    <source>
        <dbReference type="ARBA" id="ARBA00004613"/>
    </source>
</evidence>
<keyword evidence="3" id="KW-0732">Signal</keyword>
<gene>
    <name evidence="4" type="ORF">RchiOBHm_Chr7g0206531</name>
</gene>
<proteinExistence type="predicted"/>
<organism evidence="4 5">
    <name type="scientific">Rosa chinensis</name>
    <name type="common">China rose</name>
    <dbReference type="NCBI Taxonomy" id="74649"/>
    <lineage>
        <taxon>Eukaryota</taxon>
        <taxon>Viridiplantae</taxon>
        <taxon>Streptophyta</taxon>
        <taxon>Embryophyta</taxon>
        <taxon>Tracheophyta</taxon>
        <taxon>Spermatophyta</taxon>
        <taxon>Magnoliopsida</taxon>
        <taxon>eudicotyledons</taxon>
        <taxon>Gunneridae</taxon>
        <taxon>Pentapetalae</taxon>
        <taxon>rosids</taxon>
        <taxon>fabids</taxon>
        <taxon>Rosales</taxon>
        <taxon>Rosaceae</taxon>
        <taxon>Rosoideae</taxon>
        <taxon>Rosoideae incertae sedis</taxon>
        <taxon>Rosa</taxon>
    </lineage>
</organism>
<name>A0A2P6P969_ROSCH</name>
<keyword evidence="5" id="KW-1185">Reference proteome</keyword>
<evidence type="ECO:0000256" key="3">
    <source>
        <dbReference type="ARBA" id="ARBA00022729"/>
    </source>
</evidence>
<comment type="caution">
    <text evidence="4">The sequence shown here is derived from an EMBL/GenBank/DDBJ whole genome shotgun (WGS) entry which is preliminary data.</text>
</comment>
<dbReference type="PANTHER" id="PTHR33191:SF77">
    <property type="entry name" value="RIPENING-RELATED PROTEIN 1"/>
    <property type="match status" value="1"/>
</dbReference>
<dbReference type="GO" id="GO:0005576">
    <property type="term" value="C:extracellular region"/>
    <property type="evidence" value="ECO:0007669"/>
    <property type="project" value="UniProtKB-SubCell"/>
</dbReference>
<dbReference type="STRING" id="74649.A0A2P6P969"/>
<dbReference type="EMBL" id="PDCK01000045">
    <property type="protein sequence ID" value="PRQ18483.1"/>
    <property type="molecule type" value="Genomic_DNA"/>
</dbReference>
<dbReference type="Gramene" id="PRQ18483">
    <property type="protein sequence ID" value="PRQ18483"/>
    <property type="gene ID" value="RchiOBHm_Chr7g0206531"/>
</dbReference>
<dbReference type="PANTHER" id="PTHR33191">
    <property type="entry name" value="RIPENING-RELATED PROTEIN 2-RELATED"/>
    <property type="match status" value="1"/>
</dbReference>
<evidence type="ECO:0000313" key="5">
    <source>
        <dbReference type="Proteomes" id="UP000238479"/>
    </source>
</evidence>
<dbReference type="InterPro" id="IPR039271">
    <property type="entry name" value="Kiwellin-like"/>
</dbReference>
<reference evidence="4 5" key="1">
    <citation type="journal article" date="2018" name="Nat. Genet.">
        <title>The Rosa genome provides new insights in the design of modern roses.</title>
        <authorList>
            <person name="Bendahmane M."/>
        </authorList>
    </citation>
    <scope>NUCLEOTIDE SEQUENCE [LARGE SCALE GENOMIC DNA]</scope>
    <source>
        <strain evidence="5">cv. Old Blush</strain>
    </source>
</reference>
<evidence type="ECO:0000256" key="2">
    <source>
        <dbReference type="ARBA" id="ARBA00022525"/>
    </source>
</evidence>
<accession>A0A2P6P969</accession>
<dbReference type="Proteomes" id="UP000238479">
    <property type="component" value="Chromosome 7"/>
</dbReference>
<dbReference type="OMA" id="MHANGRS"/>
<dbReference type="Pfam" id="PF24300">
    <property type="entry name" value="KWL1"/>
    <property type="match status" value="1"/>
</dbReference>
<comment type="subcellular location">
    <subcellularLocation>
        <location evidence="1">Secreted</location>
    </subcellularLocation>
</comment>